<dbReference type="Pfam" id="PF18765">
    <property type="entry name" value="Polbeta"/>
    <property type="match status" value="1"/>
</dbReference>
<dbReference type="InterPro" id="IPR043519">
    <property type="entry name" value="NT_sf"/>
</dbReference>
<evidence type="ECO:0000313" key="2">
    <source>
        <dbReference type="EMBL" id="OGZ02385.1"/>
    </source>
</evidence>
<name>A0A1G2CLX1_9BACT</name>
<accession>A0A1G2CLX1</accession>
<organism evidence="2 3">
    <name type="scientific">Candidatus Liptonbacteria bacterium RIFOXYB1_FULL_36_10</name>
    <dbReference type="NCBI Taxonomy" id="1798654"/>
    <lineage>
        <taxon>Bacteria</taxon>
        <taxon>Candidatus Liptoniibacteriota</taxon>
    </lineage>
</organism>
<dbReference type="InterPro" id="IPR041633">
    <property type="entry name" value="Polbeta"/>
</dbReference>
<dbReference type="SUPFAM" id="SSF81301">
    <property type="entry name" value="Nucleotidyltransferase"/>
    <property type="match status" value="1"/>
</dbReference>
<sequence>MKLENYQADKLKKEVLRIISKHLDLRDCKVFFFGSRINGKAEEGSDIDIGLEGDKSVSLATLAKINEEFEELPIFYKIQAVDFFGADDRFKIVAKEKVEFLN</sequence>
<dbReference type="Gene3D" id="3.30.460.10">
    <property type="entry name" value="Beta Polymerase, domain 2"/>
    <property type="match status" value="1"/>
</dbReference>
<evidence type="ECO:0000259" key="1">
    <source>
        <dbReference type="Pfam" id="PF18765"/>
    </source>
</evidence>
<feature type="domain" description="Polymerase beta nucleotidyltransferase" evidence="1">
    <location>
        <begin position="29"/>
        <end position="90"/>
    </location>
</feature>
<reference evidence="2 3" key="1">
    <citation type="journal article" date="2016" name="Nat. Commun.">
        <title>Thousands of microbial genomes shed light on interconnected biogeochemical processes in an aquifer system.</title>
        <authorList>
            <person name="Anantharaman K."/>
            <person name="Brown C.T."/>
            <person name="Hug L.A."/>
            <person name="Sharon I."/>
            <person name="Castelle C.J."/>
            <person name="Probst A.J."/>
            <person name="Thomas B.C."/>
            <person name="Singh A."/>
            <person name="Wilkins M.J."/>
            <person name="Karaoz U."/>
            <person name="Brodie E.L."/>
            <person name="Williams K.H."/>
            <person name="Hubbard S.S."/>
            <person name="Banfield J.F."/>
        </authorList>
    </citation>
    <scope>NUCLEOTIDE SEQUENCE [LARGE SCALE GENOMIC DNA]</scope>
</reference>
<evidence type="ECO:0000313" key="3">
    <source>
        <dbReference type="Proteomes" id="UP000178599"/>
    </source>
</evidence>
<protein>
    <recommendedName>
        <fullName evidence="1">Polymerase beta nucleotidyltransferase domain-containing protein</fullName>
    </recommendedName>
</protein>
<dbReference type="EMBL" id="MHLE01000034">
    <property type="protein sequence ID" value="OGZ02385.1"/>
    <property type="molecule type" value="Genomic_DNA"/>
</dbReference>
<dbReference type="CDD" id="cd05403">
    <property type="entry name" value="NT_KNTase_like"/>
    <property type="match status" value="1"/>
</dbReference>
<dbReference type="AlphaFoldDB" id="A0A1G2CLX1"/>
<dbReference type="Proteomes" id="UP000178599">
    <property type="component" value="Unassembled WGS sequence"/>
</dbReference>
<proteinExistence type="predicted"/>
<comment type="caution">
    <text evidence="2">The sequence shown here is derived from an EMBL/GenBank/DDBJ whole genome shotgun (WGS) entry which is preliminary data.</text>
</comment>
<gene>
    <name evidence="2" type="ORF">A2390_02105</name>
</gene>